<proteinExistence type="inferred from homology"/>
<keyword evidence="6" id="KW-1185">Reference proteome</keyword>
<dbReference type="AlphaFoldDB" id="A0A194WSQ5"/>
<dbReference type="GO" id="GO:0008757">
    <property type="term" value="F:S-adenosylmethionine-dependent methyltransferase activity"/>
    <property type="evidence" value="ECO:0007669"/>
    <property type="project" value="InterPro"/>
</dbReference>
<name>A0A194WSQ5_MOLSC</name>
<evidence type="ECO:0000259" key="4">
    <source>
        <dbReference type="Pfam" id="PF08241"/>
    </source>
</evidence>
<dbReference type="RefSeq" id="XP_018065331.1">
    <property type="nucleotide sequence ID" value="XM_018206222.1"/>
</dbReference>
<protein>
    <submittedName>
        <fullName evidence="5">S-adenosyl-L-methionine-dependent methyltransferase</fullName>
    </submittedName>
</protein>
<dbReference type="EMBL" id="KQ947428">
    <property type="protein sequence ID" value="KUJ10976.1"/>
    <property type="molecule type" value="Genomic_DNA"/>
</dbReference>
<evidence type="ECO:0000256" key="3">
    <source>
        <dbReference type="ARBA" id="ARBA00022679"/>
    </source>
</evidence>
<dbReference type="Pfam" id="PF08241">
    <property type="entry name" value="Methyltransf_11"/>
    <property type="match status" value="1"/>
</dbReference>
<dbReference type="OrthoDB" id="10027013at2759"/>
<dbReference type="GeneID" id="28815948"/>
<organism evidence="5 6">
    <name type="scientific">Mollisia scopiformis</name>
    <name type="common">Conifer needle endophyte fungus</name>
    <name type="synonym">Phialocephala scopiformis</name>
    <dbReference type="NCBI Taxonomy" id="149040"/>
    <lineage>
        <taxon>Eukaryota</taxon>
        <taxon>Fungi</taxon>
        <taxon>Dikarya</taxon>
        <taxon>Ascomycota</taxon>
        <taxon>Pezizomycotina</taxon>
        <taxon>Leotiomycetes</taxon>
        <taxon>Helotiales</taxon>
        <taxon>Mollisiaceae</taxon>
        <taxon>Mollisia</taxon>
    </lineage>
</organism>
<dbReference type="InterPro" id="IPR029063">
    <property type="entry name" value="SAM-dependent_MTases_sf"/>
</dbReference>
<gene>
    <name evidence="5" type="ORF">LY89DRAFT_253306</name>
</gene>
<evidence type="ECO:0000313" key="5">
    <source>
        <dbReference type="EMBL" id="KUJ10976.1"/>
    </source>
</evidence>
<keyword evidence="3 5" id="KW-0808">Transferase</keyword>
<dbReference type="CDD" id="cd02440">
    <property type="entry name" value="AdoMet_MTases"/>
    <property type="match status" value="1"/>
</dbReference>
<dbReference type="KEGG" id="psco:LY89DRAFT_253306"/>
<sequence>MSSKPSEKPGFAAPNFSWADYIKHRPIYPSSYYDRIYRYHSEHSNTWDVAHDVGTGPGIIAQELANKFTHVVVSDPNDTYVDIACDRLTNEFGFPKSKFTFLQESAEKSSVEDGTVDLLIIAQAMHWADVEKAMKSFARQVKSGGTLAISFYGRAQLSNNPKAQAALDKVYDVWTDKLIEGGGFAARAMRATDSAFDIVPFSTEDWEPGVKRTLINTGGKKEPMAMSVKNKASYESKVGKDDVFEAEKDDNWTEVRDLKWLKEFFVTLLYNIPEEQVKRFWDEVEEAIGGLDIPVDIFYPAVQLLATRK</sequence>
<comment type="similarity">
    <text evidence="1">Belongs to the methyltransferase superfamily.</text>
</comment>
<dbReference type="InterPro" id="IPR051052">
    <property type="entry name" value="Diverse_substrate_MTase"/>
</dbReference>
<dbReference type="Proteomes" id="UP000070700">
    <property type="component" value="Unassembled WGS sequence"/>
</dbReference>
<evidence type="ECO:0000256" key="1">
    <source>
        <dbReference type="ARBA" id="ARBA00008361"/>
    </source>
</evidence>
<dbReference type="PANTHER" id="PTHR44942:SF4">
    <property type="entry name" value="METHYLTRANSFERASE TYPE 11 DOMAIN-CONTAINING PROTEIN"/>
    <property type="match status" value="1"/>
</dbReference>
<accession>A0A194WSQ5</accession>
<evidence type="ECO:0000313" key="6">
    <source>
        <dbReference type="Proteomes" id="UP000070700"/>
    </source>
</evidence>
<dbReference type="GO" id="GO:0032259">
    <property type="term" value="P:methylation"/>
    <property type="evidence" value="ECO:0007669"/>
    <property type="project" value="UniProtKB-KW"/>
</dbReference>
<dbReference type="InParanoid" id="A0A194WSQ5"/>
<dbReference type="InterPro" id="IPR013216">
    <property type="entry name" value="Methyltransf_11"/>
</dbReference>
<dbReference type="Gene3D" id="3.40.50.150">
    <property type="entry name" value="Vaccinia Virus protein VP39"/>
    <property type="match status" value="1"/>
</dbReference>
<evidence type="ECO:0000256" key="2">
    <source>
        <dbReference type="ARBA" id="ARBA00022603"/>
    </source>
</evidence>
<feature type="domain" description="Methyltransferase type 11" evidence="4">
    <location>
        <begin position="52"/>
        <end position="149"/>
    </location>
</feature>
<reference evidence="5 6" key="1">
    <citation type="submission" date="2015-10" db="EMBL/GenBank/DDBJ databases">
        <title>Full genome of DAOMC 229536 Phialocephala scopiformis, a fungal endophyte of spruce producing the potent anti-insectan compound rugulosin.</title>
        <authorList>
            <consortium name="DOE Joint Genome Institute"/>
            <person name="Walker A.K."/>
            <person name="Frasz S.L."/>
            <person name="Seifert K.A."/>
            <person name="Miller J.D."/>
            <person name="Mondo S.J."/>
            <person name="Labutti K."/>
            <person name="Lipzen A."/>
            <person name="Dockter R."/>
            <person name="Kennedy M."/>
            <person name="Grigoriev I.V."/>
            <person name="Spatafora J.W."/>
        </authorList>
    </citation>
    <scope>NUCLEOTIDE SEQUENCE [LARGE SCALE GENOMIC DNA]</scope>
    <source>
        <strain evidence="5 6">CBS 120377</strain>
    </source>
</reference>
<keyword evidence="2 5" id="KW-0489">Methyltransferase</keyword>
<dbReference type="SUPFAM" id="SSF53335">
    <property type="entry name" value="S-adenosyl-L-methionine-dependent methyltransferases"/>
    <property type="match status" value="1"/>
</dbReference>
<dbReference type="PANTHER" id="PTHR44942">
    <property type="entry name" value="METHYLTRANSF_11 DOMAIN-CONTAINING PROTEIN"/>
    <property type="match status" value="1"/>
</dbReference>